<dbReference type="AlphaFoldDB" id="A0A1E3IFE4"/>
<dbReference type="RefSeq" id="XP_019028919.1">
    <property type="nucleotide sequence ID" value="XM_019179161.1"/>
</dbReference>
<dbReference type="Proteomes" id="UP000094819">
    <property type="component" value="Unassembled WGS sequence"/>
</dbReference>
<feature type="compositionally biased region" description="Acidic residues" evidence="1">
    <location>
        <begin position="57"/>
        <end position="75"/>
    </location>
</feature>
<evidence type="ECO:0000313" key="2">
    <source>
        <dbReference type="EMBL" id="ODN87145.1"/>
    </source>
</evidence>
<feature type="compositionally biased region" description="Basic and acidic residues" evidence="1">
    <location>
        <begin position="17"/>
        <end position="43"/>
    </location>
</feature>
<organism evidence="2 3">
    <name type="scientific">Cryptococcus wingfieldii CBS 7118</name>
    <dbReference type="NCBI Taxonomy" id="1295528"/>
    <lineage>
        <taxon>Eukaryota</taxon>
        <taxon>Fungi</taxon>
        <taxon>Dikarya</taxon>
        <taxon>Basidiomycota</taxon>
        <taxon>Agaricomycotina</taxon>
        <taxon>Tremellomycetes</taxon>
        <taxon>Tremellales</taxon>
        <taxon>Cryptococcaceae</taxon>
        <taxon>Cryptococcus</taxon>
    </lineage>
</organism>
<sequence length="130" mass="15125">MLEKNKIESALEEEAYERDRPREYWEVDVKGFEGDDDSEKSGDEQGDVSQEVHPGDEDQEGEEEEEQEDADEGEAAETLVKVEVEDTHVAAVKREHPEDEDEGERIDVKRERRNRERLRGSVDVKQEHIM</sequence>
<dbReference type="EMBL" id="AWGH01000029">
    <property type="protein sequence ID" value="ODN87145.1"/>
    <property type="molecule type" value="Genomic_DNA"/>
</dbReference>
<dbReference type="GeneID" id="30196359"/>
<keyword evidence="3" id="KW-1185">Reference proteome</keyword>
<proteinExistence type="predicted"/>
<reference evidence="2 3" key="1">
    <citation type="submission" date="2016-06" db="EMBL/GenBank/DDBJ databases">
        <title>Evolution of pathogenesis and genome organization in the Tremellales.</title>
        <authorList>
            <person name="Cuomo C."/>
            <person name="Litvintseva A."/>
            <person name="Heitman J."/>
            <person name="Chen Y."/>
            <person name="Sun S."/>
            <person name="Springer D."/>
            <person name="Dromer F."/>
            <person name="Young S."/>
            <person name="Zeng Q."/>
            <person name="Chapman S."/>
            <person name="Gujja S."/>
            <person name="Saif S."/>
            <person name="Birren B."/>
        </authorList>
    </citation>
    <scope>NUCLEOTIDE SEQUENCE [LARGE SCALE GENOMIC DNA]</scope>
    <source>
        <strain evidence="2 3">CBS 7118</strain>
    </source>
</reference>
<protein>
    <submittedName>
        <fullName evidence="2">Uncharacterized protein</fullName>
    </submittedName>
</protein>
<gene>
    <name evidence="2" type="ORF">L198_07148</name>
</gene>
<name>A0A1E3IFE4_9TREE</name>
<feature type="region of interest" description="Disordered" evidence="1">
    <location>
        <begin position="1"/>
        <end position="109"/>
    </location>
</feature>
<feature type="compositionally biased region" description="Basic and acidic residues" evidence="1">
    <location>
        <begin position="80"/>
        <end position="97"/>
    </location>
</feature>
<accession>A0A1E3IFE4</accession>
<evidence type="ECO:0000313" key="3">
    <source>
        <dbReference type="Proteomes" id="UP000094819"/>
    </source>
</evidence>
<evidence type="ECO:0000256" key="1">
    <source>
        <dbReference type="SAM" id="MobiDB-lite"/>
    </source>
</evidence>
<comment type="caution">
    <text evidence="2">The sequence shown here is derived from an EMBL/GenBank/DDBJ whole genome shotgun (WGS) entry which is preliminary data.</text>
</comment>